<proteinExistence type="predicted"/>
<protein>
    <submittedName>
        <fullName evidence="1">Uncharacterized protein</fullName>
    </submittedName>
</protein>
<keyword evidence="2" id="KW-1185">Reference proteome</keyword>
<evidence type="ECO:0000313" key="1">
    <source>
        <dbReference type="EMBL" id="NIF01995.1"/>
    </source>
</evidence>
<sequence length="142" mass="16162">MKNAIKPVLITFAILAIGMTYGLHYLKMVFAEGAEYSEKDRRDYDFYTPELLKNIPRITKDFRFTYNNESGPNPALIHQIRFIGTSDTSKIDIYLERNGFKKGGVCDYRGVCWTGNEPNINVSVGIEEDPITVIVSMVDKVK</sequence>
<accession>A0ABX0R1Z6</accession>
<dbReference type="Proteomes" id="UP000780690">
    <property type="component" value="Unassembled WGS sequence"/>
</dbReference>
<dbReference type="EMBL" id="VWXD01000006">
    <property type="protein sequence ID" value="NIF01995.1"/>
    <property type="molecule type" value="Genomic_DNA"/>
</dbReference>
<name>A0ABX0R1Z6_9GAMM</name>
<organism evidence="1 2">
    <name type="scientific">Candidatus Pantoea formicae</name>
    <dbReference type="NCBI Taxonomy" id="2608355"/>
    <lineage>
        <taxon>Bacteria</taxon>
        <taxon>Pseudomonadati</taxon>
        <taxon>Pseudomonadota</taxon>
        <taxon>Gammaproteobacteria</taxon>
        <taxon>Enterobacterales</taxon>
        <taxon>Erwiniaceae</taxon>
        <taxon>Pantoea</taxon>
    </lineage>
</organism>
<evidence type="ECO:0000313" key="2">
    <source>
        <dbReference type="Proteomes" id="UP000780690"/>
    </source>
</evidence>
<gene>
    <name evidence="1" type="ORF">F3J38_18330</name>
</gene>
<reference evidence="1 2" key="1">
    <citation type="journal article" date="2019" name="bioRxiv">
        <title>Bacteria contribute to plant secondary compound degradation in a generalist herbivore system.</title>
        <authorList>
            <person name="Francoeur C.B."/>
            <person name="Khadempour L."/>
            <person name="Moreira-Soto R.D."/>
            <person name="Gotting K."/>
            <person name="Book A.J."/>
            <person name="Pinto-Tomas A.A."/>
            <person name="Keefover-Ring K."/>
            <person name="Currie C.R."/>
        </authorList>
    </citation>
    <scope>NUCLEOTIDE SEQUENCE [LARGE SCALE GENOMIC DNA]</scope>
    <source>
        <strain evidence="1 2">Acro-805</strain>
    </source>
</reference>
<dbReference type="RefSeq" id="WP_167140798.1">
    <property type="nucleotide sequence ID" value="NZ_VWXD01000006.1"/>
</dbReference>
<comment type="caution">
    <text evidence="1">The sequence shown here is derived from an EMBL/GenBank/DDBJ whole genome shotgun (WGS) entry which is preliminary data.</text>
</comment>